<sequence>METKLIDEIWKNVIGYEGLYQVSNYGRVKSFHLYKGTSKRILIPRKMKAGHFQVNLCKNQVKKNYLIHRLVMRAFMGLCPDGMECCHNDGDPTNNCVFNLRYDTHKSNHNDMKIHGTSCARKNLPKGS</sequence>
<feature type="non-terminal residue" evidence="3">
    <location>
        <position position="128"/>
    </location>
</feature>
<evidence type="ECO:0008006" key="4">
    <source>
        <dbReference type="Google" id="ProtNLM"/>
    </source>
</evidence>
<dbReference type="InterPro" id="IPR044925">
    <property type="entry name" value="His-Me_finger_sf"/>
</dbReference>
<dbReference type="AlphaFoldDB" id="X0W6P4"/>
<organism evidence="3">
    <name type="scientific">marine sediment metagenome</name>
    <dbReference type="NCBI Taxonomy" id="412755"/>
    <lineage>
        <taxon>unclassified sequences</taxon>
        <taxon>metagenomes</taxon>
        <taxon>ecological metagenomes</taxon>
    </lineage>
</organism>
<dbReference type="EMBL" id="BARS01030878">
    <property type="protein sequence ID" value="GAG26569.1"/>
    <property type="molecule type" value="Genomic_DNA"/>
</dbReference>
<name>X0W6P4_9ZZZZ</name>
<proteinExistence type="predicted"/>
<protein>
    <recommendedName>
        <fullName evidence="4">HNH nuclease domain-containing protein</fullName>
    </recommendedName>
</protein>
<evidence type="ECO:0000259" key="2">
    <source>
        <dbReference type="Pfam" id="PF13392"/>
    </source>
</evidence>
<feature type="domain" description="NUMOD4" evidence="1">
    <location>
        <begin position="8"/>
        <end position="56"/>
    </location>
</feature>
<dbReference type="InterPro" id="IPR010902">
    <property type="entry name" value="NUMOD4"/>
</dbReference>
<evidence type="ECO:0000313" key="3">
    <source>
        <dbReference type="EMBL" id="GAG26569.1"/>
    </source>
</evidence>
<dbReference type="Gene3D" id="3.90.75.20">
    <property type="match status" value="1"/>
</dbReference>
<feature type="domain" description="HNH nuclease" evidence="2">
    <location>
        <begin position="65"/>
        <end position="109"/>
    </location>
</feature>
<comment type="caution">
    <text evidence="3">The sequence shown here is derived from an EMBL/GenBank/DDBJ whole genome shotgun (WGS) entry which is preliminary data.</text>
</comment>
<dbReference type="Pfam" id="PF07463">
    <property type="entry name" value="NUMOD4"/>
    <property type="match status" value="1"/>
</dbReference>
<dbReference type="Pfam" id="PF13392">
    <property type="entry name" value="HNH_3"/>
    <property type="match status" value="1"/>
</dbReference>
<reference evidence="3" key="1">
    <citation type="journal article" date="2014" name="Front. Microbiol.">
        <title>High frequency of phylogenetically diverse reductive dehalogenase-homologous genes in deep subseafloor sedimentary metagenomes.</title>
        <authorList>
            <person name="Kawai M."/>
            <person name="Futagami T."/>
            <person name="Toyoda A."/>
            <person name="Takaki Y."/>
            <person name="Nishi S."/>
            <person name="Hori S."/>
            <person name="Arai W."/>
            <person name="Tsubouchi T."/>
            <person name="Morono Y."/>
            <person name="Uchiyama I."/>
            <person name="Ito T."/>
            <person name="Fujiyama A."/>
            <person name="Inagaki F."/>
            <person name="Takami H."/>
        </authorList>
    </citation>
    <scope>NUCLEOTIDE SEQUENCE</scope>
    <source>
        <strain evidence="3">Expedition CK06-06</strain>
    </source>
</reference>
<dbReference type="SUPFAM" id="SSF54060">
    <property type="entry name" value="His-Me finger endonucleases"/>
    <property type="match status" value="1"/>
</dbReference>
<accession>X0W6P4</accession>
<dbReference type="InterPro" id="IPR003615">
    <property type="entry name" value="HNH_nuc"/>
</dbReference>
<dbReference type="GO" id="GO:0016788">
    <property type="term" value="F:hydrolase activity, acting on ester bonds"/>
    <property type="evidence" value="ECO:0007669"/>
    <property type="project" value="InterPro"/>
</dbReference>
<evidence type="ECO:0000259" key="1">
    <source>
        <dbReference type="Pfam" id="PF07463"/>
    </source>
</evidence>
<gene>
    <name evidence="3" type="ORF">S01H1_48104</name>
</gene>